<evidence type="ECO:0000313" key="2">
    <source>
        <dbReference type="Proteomes" id="UP000601435"/>
    </source>
</evidence>
<dbReference type="InterPro" id="IPR053177">
    <property type="entry name" value="ADP-glucose_phosphorylase"/>
</dbReference>
<dbReference type="PANTHER" id="PTHR42763:SF2">
    <property type="entry name" value="ADP-GLUCOSE PHOSPHORYLASE"/>
    <property type="match status" value="1"/>
</dbReference>
<dbReference type="InterPro" id="IPR036265">
    <property type="entry name" value="HIT-like_sf"/>
</dbReference>
<reference evidence="1" key="1">
    <citation type="submission" date="2021-02" db="EMBL/GenBank/DDBJ databases">
        <authorList>
            <person name="Dougan E. K."/>
            <person name="Rhodes N."/>
            <person name="Thang M."/>
            <person name="Chan C."/>
        </authorList>
    </citation>
    <scope>NUCLEOTIDE SEQUENCE</scope>
</reference>
<organism evidence="1 2">
    <name type="scientific">Symbiodinium necroappetens</name>
    <dbReference type="NCBI Taxonomy" id="1628268"/>
    <lineage>
        <taxon>Eukaryota</taxon>
        <taxon>Sar</taxon>
        <taxon>Alveolata</taxon>
        <taxon>Dinophyceae</taxon>
        <taxon>Suessiales</taxon>
        <taxon>Symbiodiniaceae</taxon>
        <taxon>Symbiodinium</taxon>
    </lineage>
</organism>
<comment type="caution">
    <text evidence="1">The sequence shown here is derived from an EMBL/GenBank/DDBJ whole genome shotgun (WGS) entry which is preliminary data.</text>
</comment>
<sequence>MFCNLNGAPMSASLDPFEEGLRLFLARQHTPLEKLEVIDFRQSCFTASKTLYIFHDRLGGQPRGRSAAQAEQPGEEAADGCQDCGLCHPGQESHILHLDAPAELRQGWRAWTLGEPFASHEVRVANVSHSIPIQQMEPERLAHGLRLAQDLGRLISGSQGVQTLYTMKHGALAGSLCPHVHIGMVRRHSPQFERRLSMARSFYQKYHRCSVCHCHVIAPLRDEQAAKRVVHETGDFVAIVPYASTAYRVSIVPKQHGACWLQLGSSIQQLAFLLQLVVEAMHHLLADPSYTMYILSVDGQSELEKENTLQAFHWSLEIQARLPVDFGLQLPSGLRLSARLPEDCAQDLKAAVRECLSRREQLVVDDL</sequence>
<protein>
    <recommendedName>
        <fullName evidence="3">Galactose-1-phosphate uridylyltransferase</fullName>
    </recommendedName>
</protein>
<dbReference type="Proteomes" id="UP000601435">
    <property type="component" value="Unassembled WGS sequence"/>
</dbReference>
<dbReference type="SUPFAM" id="SSF54197">
    <property type="entry name" value="HIT-like"/>
    <property type="match status" value="1"/>
</dbReference>
<dbReference type="EMBL" id="CAJNJA010051575">
    <property type="protein sequence ID" value="CAE7844130.1"/>
    <property type="molecule type" value="Genomic_DNA"/>
</dbReference>
<accession>A0A813A1B0</accession>
<dbReference type="AlphaFoldDB" id="A0A813A1B0"/>
<name>A0A813A1B0_9DINO</name>
<proteinExistence type="predicted"/>
<dbReference type="Gene3D" id="3.30.428.10">
    <property type="entry name" value="HIT-like"/>
    <property type="match status" value="1"/>
</dbReference>
<evidence type="ECO:0000313" key="1">
    <source>
        <dbReference type="EMBL" id="CAE7844130.1"/>
    </source>
</evidence>
<gene>
    <name evidence="1" type="ORF">SNEC2469_LOCUS25853</name>
</gene>
<evidence type="ECO:0008006" key="3">
    <source>
        <dbReference type="Google" id="ProtNLM"/>
    </source>
</evidence>
<dbReference type="PANTHER" id="PTHR42763">
    <property type="entry name" value="ADP-GLUCOSE PHOSPHORYLASE"/>
    <property type="match status" value="1"/>
</dbReference>
<dbReference type="OrthoDB" id="425985at2759"/>
<keyword evidence="2" id="KW-1185">Reference proteome</keyword>